<dbReference type="SUPFAM" id="SSF53850">
    <property type="entry name" value="Periplasmic binding protein-like II"/>
    <property type="match status" value="1"/>
</dbReference>
<dbReference type="InterPro" id="IPR000847">
    <property type="entry name" value="LysR_HTH_N"/>
</dbReference>
<evidence type="ECO:0000256" key="3">
    <source>
        <dbReference type="ARBA" id="ARBA00023015"/>
    </source>
</evidence>
<comment type="caution">
    <text evidence="7">The sequence shown here is derived from an EMBL/GenBank/DDBJ whole genome shotgun (WGS) entry which is preliminary data.</text>
</comment>
<dbReference type="Pfam" id="PF00126">
    <property type="entry name" value="HTH_1"/>
    <property type="match status" value="1"/>
</dbReference>
<reference evidence="7 8" key="1">
    <citation type="submission" date="2015-09" db="EMBL/GenBank/DDBJ databases">
        <title>Bacillus cereus food isolates.</title>
        <authorList>
            <person name="Boekhorst J."/>
        </authorList>
    </citation>
    <scope>NUCLEOTIDE SEQUENCE [LARGE SCALE GENOMIC DNA]</scope>
    <source>
        <strain evidence="7 8">B4088</strain>
    </source>
</reference>
<dbReference type="AlphaFoldDB" id="A0A164NMF5"/>
<keyword evidence="5" id="KW-0804">Transcription</keyword>
<evidence type="ECO:0000256" key="4">
    <source>
        <dbReference type="ARBA" id="ARBA00023125"/>
    </source>
</evidence>
<dbReference type="PATRIC" id="fig|1396.535.peg.436"/>
<dbReference type="SUPFAM" id="SSF46785">
    <property type="entry name" value="Winged helix' DNA-binding domain"/>
    <property type="match status" value="1"/>
</dbReference>
<feature type="domain" description="HTH lysR-type" evidence="6">
    <location>
        <begin position="1"/>
        <end position="58"/>
    </location>
</feature>
<accession>A0A164NMF5</accession>
<dbReference type="Gene3D" id="3.40.190.290">
    <property type="match status" value="1"/>
</dbReference>
<name>A0A164NMF5_BACCE</name>
<dbReference type="Pfam" id="PF03466">
    <property type="entry name" value="LysR_substrate"/>
    <property type="match status" value="1"/>
</dbReference>
<dbReference type="GO" id="GO:0005829">
    <property type="term" value="C:cytosol"/>
    <property type="evidence" value="ECO:0007669"/>
    <property type="project" value="TreeGrafter"/>
</dbReference>
<proteinExistence type="inferred from homology"/>
<dbReference type="CDD" id="cd05466">
    <property type="entry name" value="PBP2_LTTR_substrate"/>
    <property type="match status" value="1"/>
</dbReference>
<dbReference type="EMBL" id="LJKE01000051">
    <property type="protein sequence ID" value="KZD64380.1"/>
    <property type="molecule type" value="Genomic_DNA"/>
</dbReference>
<dbReference type="PRINTS" id="PR00039">
    <property type="entry name" value="HTHLYSR"/>
</dbReference>
<dbReference type="InterPro" id="IPR005119">
    <property type="entry name" value="LysR_subst-bd"/>
</dbReference>
<dbReference type="InterPro" id="IPR036390">
    <property type="entry name" value="WH_DNA-bd_sf"/>
</dbReference>
<dbReference type="InterPro" id="IPR050950">
    <property type="entry name" value="HTH-type_LysR_regulators"/>
</dbReference>
<dbReference type="GO" id="GO:0003677">
    <property type="term" value="F:DNA binding"/>
    <property type="evidence" value="ECO:0007669"/>
    <property type="project" value="UniProtKB-KW"/>
</dbReference>
<keyword evidence="4" id="KW-0238">DNA-binding</keyword>
<dbReference type="FunFam" id="1.10.10.10:FF:000001">
    <property type="entry name" value="LysR family transcriptional regulator"/>
    <property type="match status" value="1"/>
</dbReference>
<sequence>MDFRQLYYFKEIVKQGSISKAAEVLHIAQPPLSQLLKKLETDLGTTLIHRYRQKWELTETGEILYEYATQMLMQVQDVKQQIQEIEQGIGGTVNIGVSSTCSNMLVDYVSTFRTQYPNVKINIVTGNSEELLKKLEQREIDIALLLRLGNSEQYELKSLKKQPIAVIIPASWETSFPPQHVTIEKITQFPFIMLGAMEGLSFNENLLKAFHTYKVQPNIIIECKDISMVVALVSKGLGLSIIPRMDYTSPFLAHTKLLELEQFDFHLEPVIVKLKNQRISTAATQFWEMVD</sequence>
<dbReference type="InterPro" id="IPR036388">
    <property type="entry name" value="WH-like_DNA-bd_sf"/>
</dbReference>
<evidence type="ECO:0000313" key="8">
    <source>
        <dbReference type="Proteomes" id="UP000076482"/>
    </source>
</evidence>
<gene>
    <name evidence="7" type="ORF">B4088_3149</name>
</gene>
<dbReference type="RefSeq" id="WP_063261504.1">
    <property type="nucleotide sequence ID" value="NZ_LJKE01000051.1"/>
</dbReference>
<dbReference type="PROSITE" id="PS50931">
    <property type="entry name" value="HTH_LYSR"/>
    <property type="match status" value="1"/>
</dbReference>
<dbReference type="PANTHER" id="PTHR30419:SF28">
    <property type="entry name" value="HTH-TYPE TRANSCRIPTIONAL REGULATOR BSDA"/>
    <property type="match status" value="1"/>
</dbReference>
<organism evidence="7 8">
    <name type="scientific">Bacillus cereus</name>
    <dbReference type="NCBI Taxonomy" id="1396"/>
    <lineage>
        <taxon>Bacteria</taxon>
        <taxon>Bacillati</taxon>
        <taxon>Bacillota</taxon>
        <taxon>Bacilli</taxon>
        <taxon>Bacillales</taxon>
        <taxon>Bacillaceae</taxon>
        <taxon>Bacillus</taxon>
        <taxon>Bacillus cereus group</taxon>
    </lineage>
</organism>
<comment type="similarity">
    <text evidence="1">Belongs to the LysR transcriptional regulatory family.</text>
</comment>
<evidence type="ECO:0000313" key="7">
    <source>
        <dbReference type="EMBL" id="KZD64380.1"/>
    </source>
</evidence>
<evidence type="ECO:0000256" key="5">
    <source>
        <dbReference type="ARBA" id="ARBA00023163"/>
    </source>
</evidence>
<evidence type="ECO:0000256" key="2">
    <source>
        <dbReference type="ARBA" id="ARBA00018718"/>
    </source>
</evidence>
<dbReference type="Gene3D" id="1.10.10.10">
    <property type="entry name" value="Winged helix-like DNA-binding domain superfamily/Winged helix DNA-binding domain"/>
    <property type="match status" value="1"/>
</dbReference>
<protein>
    <recommendedName>
        <fullName evidence="2">HTH-type transcriptional regulator CzcR</fullName>
    </recommendedName>
</protein>
<dbReference type="Proteomes" id="UP000076482">
    <property type="component" value="Unassembled WGS sequence"/>
</dbReference>
<evidence type="ECO:0000259" key="6">
    <source>
        <dbReference type="PROSITE" id="PS50931"/>
    </source>
</evidence>
<evidence type="ECO:0000256" key="1">
    <source>
        <dbReference type="ARBA" id="ARBA00009437"/>
    </source>
</evidence>
<keyword evidence="3" id="KW-0805">Transcription regulation</keyword>
<dbReference type="GO" id="GO:0003700">
    <property type="term" value="F:DNA-binding transcription factor activity"/>
    <property type="evidence" value="ECO:0007669"/>
    <property type="project" value="InterPro"/>
</dbReference>
<dbReference type="PANTHER" id="PTHR30419">
    <property type="entry name" value="HTH-TYPE TRANSCRIPTIONAL REGULATOR YBHD"/>
    <property type="match status" value="1"/>
</dbReference>